<dbReference type="Proteomes" id="UP001642405">
    <property type="component" value="Unassembled WGS sequence"/>
</dbReference>
<evidence type="ECO:0000313" key="1">
    <source>
        <dbReference type="EMBL" id="CAK7236534.1"/>
    </source>
</evidence>
<gene>
    <name evidence="1" type="ORF">SCUCBS95973_009638</name>
</gene>
<dbReference type="EMBL" id="CAWUHB010000118">
    <property type="protein sequence ID" value="CAK7236534.1"/>
    <property type="molecule type" value="Genomic_DNA"/>
</dbReference>
<sequence length="76" mass="7970">MAAEGRDLQRGLHQRRLSLIDIAGAIDMACSLTGFLDRSGAVQEAGPLGALLGYTLEGLVIFVVQFAPSTPIDTAL</sequence>
<comment type="caution">
    <text evidence="1">The sequence shown here is derived from an EMBL/GenBank/DDBJ whole genome shotgun (WGS) entry which is preliminary data.</text>
</comment>
<accession>A0ABP0CZC2</accession>
<evidence type="ECO:0000313" key="2">
    <source>
        <dbReference type="Proteomes" id="UP001642405"/>
    </source>
</evidence>
<protein>
    <submittedName>
        <fullName evidence="1">Uncharacterized protein</fullName>
    </submittedName>
</protein>
<keyword evidence="2" id="KW-1185">Reference proteome</keyword>
<feature type="non-terminal residue" evidence="1">
    <location>
        <position position="76"/>
    </location>
</feature>
<reference evidence="1 2" key="1">
    <citation type="submission" date="2024-01" db="EMBL/GenBank/DDBJ databases">
        <authorList>
            <person name="Allen C."/>
            <person name="Tagirdzhanova G."/>
        </authorList>
    </citation>
    <scope>NUCLEOTIDE SEQUENCE [LARGE SCALE GENOMIC DNA]</scope>
</reference>
<proteinExistence type="predicted"/>
<name>A0ABP0CZC2_9PEZI</name>
<organism evidence="1 2">
    <name type="scientific">Sporothrix curviconia</name>
    <dbReference type="NCBI Taxonomy" id="1260050"/>
    <lineage>
        <taxon>Eukaryota</taxon>
        <taxon>Fungi</taxon>
        <taxon>Dikarya</taxon>
        <taxon>Ascomycota</taxon>
        <taxon>Pezizomycotina</taxon>
        <taxon>Sordariomycetes</taxon>
        <taxon>Sordariomycetidae</taxon>
        <taxon>Ophiostomatales</taxon>
        <taxon>Ophiostomataceae</taxon>
        <taxon>Sporothrix</taxon>
    </lineage>
</organism>